<dbReference type="EMBL" id="CP064788">
    <property type="protein sequence ID" value="QSG10157.1"/>
    <property type="molecule type" value="Genomic_DNA"/>
</dbReference>
<name>A0A897NBV0_9EURY</name>
<accession>A0A897NBV0</accession>
<reference evidence="2 3" key="1">
    <citation type="submission" date="2020-11" db="EMBL/GenBank/DDBJ databases">
        <title>Carbohydrate-dependent, anaerobic sulfur respiration: A novel catabolism in halophilic archaea.</title>
        <authorList>
            <person name="Sorokin D.Y."/>
            <person name="Messina E."/>
            <person name="Smedile F."/>
            <person name="La Cono V."/>
            <person name="Hallsworth J.E."/>
            <person name="Yakimov M.M."/>
        </authorList>
    </citation>
    <scope>NUCLEOTIDE SEQUENCE [LARGE SCALE GENOMIC DNA]</scope>
    <source>
        <strain evidence="2 3">HSR12-2</strain>
    </source>
</reference>
<evidence type="ECO:0000313" key="3">
    <source>
        <dbReference type="Proteomes" id="UP000662973"/>
    </source>
</evidence>
<gene>
    <name evidence="2" type="ORF">HSR122_2783</name>
</gene>
<evidence type="ECO:0000256" key="1">
    <source>
        <dbReference type="SAM" id="MobiDB-lite"/>
    </source>
</evidence>
<proteinExistence type="predicted"/>
<dbReference type="AlphaFoldDB" id="A0A897NBV0"/>
<organism evidence="2 3">
    <name type="scientific">Halapricum desulfuricans</name>
    <dbReference type="NCBI Taxonomy" id="2841257"/>
    <lineage>
        <taxon>Archaea</taxon>
        <taxon>Methanobacteriati</taxon>
        <taxon>Methanobacteriota</taxon>
        <taxon>Stenosarchaea group</taxon>
        <taxon>Halobacteria</taxon>
        <taxon>Halobacteriales</taxon>
        <taxon>Haloarculaceae</taxon>
        <taxon>Halapricum</taxon>
    </lineage>
</organism>
<dbReference type="KEGG" id="hds:HSR122_2783"/>
<feature type="region of interest" description="Disordered" evidence="1">
    <location>
        <begin position="1"/>
        <end position="40"/>
    </location>
</feature>
<evidence type="ECO:0000313" key="2">
    <source>
        <dbReference type="EMBL" id="QSG10157.1"/>
    </source>
</evidence>
<protein>
    <submittedName>
        <fullName evidence="2">DUF1102 family</fullName>
    </submittedName>
</protein>
<dbReference type="Proteomes" id="UP000662973">
    <property type="component" value="Chromosome"/>
</dbReference>
<sequence length="177" mass="18794">METANDANGLLGIEPYPSGDLGENPSYTDDDGNGNGEYAEAVDGEIVLDFTETTGSDDEDTGLNENAKTNIENVLKITNNGTQDVYVTVKVTDTDDNTGTAAVGLSEFGVSGDPDVDFARLAGSYDGDKLPAGDSAGMGFYFFLDEDKSYEDIINDIDTITIVAAESKSALDRYRPD</sequence>
<keyword evidence="3" id="KW-1185">Reference proteome</keyword>